<dbReference type="RefSeq" id="WP_160624000.1">
    <property type="nucleotide sequence ID" value="NZ_WUUQ01000001.1"/>
</dbReference>
<sequence>MNIALITLLSLVATIAIGYFFNVNTGILGIGMAFIMGQFIVGLNAKEIVGGFPTSTFVTLLAMTFLFSIAKVNGTLETIALKIVQLAKGKSKLLPFIFFIITGVLSAVGAGPIVAPALIFPIATSVGKRQGISDILMIISVTTGGLAGGMTPFGPSGIIANNLCAEAGMTNYLPVILTMATVAVAQFLVLFTIFKGWGIKNMGTSDEEKIEALNTKQYLTLFVIVCVIIAAMFLKYDIGLCAMLGGGVLLLCKAADQKPVIAGIPWGTLLLVGGVTVLIKVIDTAGGITLLSDLLSNIMSEQTAGSVMAVMAGLLSAVSSASGVVMPTLIPTVTNIASGLGGMAPLILASGVIIGAHVVTISPLSTIGALGLSSANAETDKNKLFGQQLICAGVSLAVAFALGLIGVYGWFI</sequence>
<reference evidence="3 4" key="1">
    <citation type="submission" date="2019-12" db="EMBL/GenBank/DDBJ databases">
        <authorList>
            <person name="Yang R."/>
        </authorList>
    </citation>
    <scope>NUCLEOTIDE SEQUENCE [LARGE SCALE GENOMIC DNA]</scope>
    <source>
        <strain evidence="3 4">DONG20-135</strain>
    </source>
</reference>
<keyword evidence="4" id="KW-1185">Reference proteome</keyword>
<feature type="transmembrane region" description="Helical" evidence="1">
    <location>
        <begin position="135"/>
        <end position="160"/>
    </location>
</feature>
<evidence type="ECO:0000313" key="3">
    <source>
        <dbReference type="EMBL" id="MXQ72507.1"/>
    </source>
</evidence>
<comment type="caution">
    <text evidence="3">The sequence shown here is derived from an EMBL/GenBank/DDBJ whole genome shotgun (WGS) entry which is preliminary data.</text>
</comment>
<dbReference type="InterPro" id="IPR009827">
    <property type="entry name" value="MatC_N"/>
</dbReference>
<feature type="transmembrane region" description="Helical" evidence="1">
    <location>
        <begin position="96"/>
        <end position="123"/>
    </location>
</feature>
<keyword evidence="1" id="KW-0472">Membrane</keyword>
<dbReference type="Pfam" id="PF07158">
    <property type="entry name" value="MatC_N"/>
    <property type="match status" value="1"/>
</dbReference>
<reference evidence="3 4" key="2">
    <citation type="submission" date="2020-01" db="EMBL/GenBank/DDBJ databases">
        <title>Clostridiaceae sp. nov. isolated from the gut of human by culturomics.</title>
        <authorList>
            <person name="Chang Y."/>
        </authorList>
    </citation>
    <scope>NUCLEOTIDE SEQUENCE [LARGE SCALE GENOMIC DNA]</scope>
    <source>
        <strain evidence="3 4">DONG20-135</strain>
    </source>
</reference>
<evidence type="ECO:0000256" key="1">
    <source>
        <dbReference type="SAM" id="Phobius"/>
    </source>
</evidence>
<feature type="transmembrane region" description="Helical" evidence="1">
    <location>
        <begin position="263"/>
        <end position="282"/>
    </location>
</feature>
<evidence type="ECO:0000313" key="4">
    <source>
        <dbReference type="Proteomes" id="UP000434036"/>
    </source>
</evidence>
<feature type="transmembrane region" description="Helical" evidence="1">
    <location>
        <begin position="384"/>
        <end position="411"/>
    </location>
</feature>
<feature type="transmembrane region" description="Helical" evidence="1">
    <location>
        <begin position="218"/>
        <end position="251"/>
    </location>
</feature>
<gene>
    <name evidence="3" type="ORF">GSF08_00935</name>
</gene>
<dbReference type="AlphaFoldDB" id="A0A6N8U9J7"/>
<evidence type="ECO:0000259" key="2">
    <source>
        <dbReference type="Pfam" id="PF07158"/>
    </source>
</evidence>
<feature type="transmembrane region" description="Helical" evidence="1">
    <location>
        <begin position="26"/>
        <end position="45"/>
    </location>
</feature>
<proteinExistence type="predicted"/>
<protein>
    <recommendedName>
        <fullName evidence="2">Dicarboxylate carrier MatC N-terminal domain-containing protein</fullName>
    </recommendedName>
</protein>
<feature type="transmembrane region" description="Helical" evidence="1">
    <location>
        <begin position="346"/>
        <end position="372"/>
    </location>
</feature>
<feature type="domain" description="Dicarboxylate carrier MatC N-terminal" evidence="2">
    <location>
        <begin position="1"/>
        <end position="149"/>
    </location>
</feature>
<dbReference type="Proteomes" id="UP000434036">
    <property type="component" value="Unassembled WGS sequence"/>
</dbReference>
<keyword evidence="1" id="KW-1133">Transmembrane helix</keyword>
<organism evidence="3 4">
    <name type="scientific">Copranaerobaculum intestinale</name>
    <dbReference type="NCBI Taxonomy" id="2692629"/>
    <lineage>
        <taxon>Bacteria</taxon>
        <taxon>Bacillati</taxon>
        <taxon>Bacillota</taxon>
        <taxon>Erysipelotrichia</taxon>
        <taxon>Erysipelotrichales</taxon>
        <taxon>Erysipelotrichaceae</taxon>
        <taxon>Copranaerobaculum</taxon>
    </lineage>
</organism>
<feature type="transmembrane region" description="Helical" evidence="1">
    <location>
        <begin position="57"/>
        <end position="76"/>
    </location>
</feature>
<feature type="transmembrane region" description="Helical" evidence="1">
    <location>
        <begin position="172"/>
        <end position="197"/>
    </location>
</feature>
<feature type="transmembrane region" description="Helical" evidence="1">
    <location>
        <begin position="303"/>
        <end position="326"/>
    </location>
</feature>
<name>A0A6N8U9J7_9FIRM</name>
<dbReference type="EMBL" id="WUUQ01000001">
    <property type="protein sequence ID" value="MXQ72507.1"/>
    <property type="molecule type" value="Genomic_DNA"/>
</dbReference>
<keyword evidence="1" id="KW-0812">Transmembrane</keyword>
<accession>A0A6N8U9J7</accession>